<evidence type="ECO:0000313" key="1">
    <source>
        <dbReference type="EMBL" id="KAG5411121.1"/>
    </source>
</evidence>
<comment type="caution">
    <text evidence="1">The sequence shown here is derived from an EMBL/GenBank/DDBJ whole genome shotgun (WGS) entry which is preliminary data.</text>
</comment>
<name>A0ABQ7NJQ9_BRACM</name>
<dbReference type="Proteomes" id="UP000823674">
    <property type="component" value="Chromosome A02"/>
</dbReference>
<protein>
    <submittedName>
        <fullName evidence="1">Uncharacterized protein</fullName>
    </submittedName>
</protein>
<sequence>MQSIYRFVRYVKVQSWGETKREKEKIDCTVHGGDAADCVVLEIAVTFDKRVVVFVIDGDVVGDGYAGAKVAARVPVPWRPDLPSREDGVQSFRCCLLQNNCQFI</sequence>
<accession>A0ABQ7NJQ9</accession>
<proteinExistence type="predicted"/>
<keyword evidence="2" id="KW-1185">Reference proteome</keyword>
<gene>
    <name evidence="1" type="primary">A02g509510.1_BraROA</name>
    <name evidence="1" type="ORF">IGI04_007440</name>
</gene>
<organism evidence="1 2">
    <name type="scientific">Brassica rapa subsp. trilocularis</name>
    <dbReference type="NCBI Taxonomy" id="1813537"/>
    <lineage>
        <taxon>Eukaryota</taxon>
        <taxon>Viridiplantae</taxon>
        <taxon>Streptophyta</taxon>
        <taxon>Embryophyta</taxon>
        <taxon>Tracheophyta</taxon>
        <taxon>Spermatophyta</taxon>
        <taxon>Magnoliopsida</taxon>
        <taxon>eudicotyledons</taxon>
        <taxon>Gunneridae</taxon>
        <taxon>Pentapetalae</taxon>
        <taxon>rosids</taxon>
        <taxon>malvids</taxon>
        <taxon>Brassicales</taxon>
        <taxon>Brassicaceae</taxon>
        <taxon>Brassiceae</taxon>
        <taxon>Brassica</taxon>
    </lineage>
</organism>
<dbReference type="EMBL" id="JADBGQ010000002">
    <property type="protein sequence ID" value="KAG5411121.1"/>
    <property type="molecule type" value="Genomic_DNA"/>
</dbReference>
<reference evidence="1 2" key="1">
    <citation type="submission" date="2021-03" db="EMBL/GenBank/DDBJ databases">
        <authorList>
            <person name="King G.J."/>
            <person name="Bancroft I."/>
            <person name="Baten A."/>
            <person name="Bloomfield J."/>
            <person name="Borpatragohain P."/>
            <person name="He Z."/>
            <person name="Irish N."/>
            <person name="Irwin J."/>
            <person name="Liu K."/>
            <person name="Mauleon R.P."/>
            <person name="Moore J."/>
            <person name="Morris R."/>
            <person name="Ostergaard L."/>
            <person name="Wang B."/>
            <person name="Wells R."/>
        </authorList>
    </citation>
    <scope>NUCLEOTIDE SEQUENCE [LARGE SCALE GENOMIC DNA]</scope>
    <source>
        <strain evidence="1">R-o-18</strain>
        <tissue evidence="1">Leaf</tissue>
    </source>
</reference>
<evidence type="ECO:0000313" key="2">
    <source>
        <dbReference type="Proteomes" id="UP000823674"/>
    </source>
</evidence>